<dbReference type="OrthoDB" id="5881184at2"/>
<dbReference type="Gene3D" id="1.10.287.1890">
    <property type="match status" value="1"/>
</dbReference>
<dbReference type="SUPFAM" id="SSF53335">
    <property type="entry name" value="S-adenosyl-L-methionine-dependent methyltransferases"/>
    <property type="match status" value="1"/>
</dbReference>
<dbReference type="GO" id="GO:0032259">
    <property type="term" value="P:methylation"/>
    <property type="evidence" value="ECO:0007669"/>
    <property type="project" value="UniProtKB-KW"/>
</dbReference>
<dbReference type="PIRSF" id="PIRSF018637">
    <property type="entry name" value="TrmK"/>
    <property type="match status" value="1"/>
</dbReference>
<accession>A0A0J5TKL5</accession>
<reference evidence="2" key="1">
    <citation type="submission" date="2016-01" db="EMBL/GenBank/DDBJ databases">
        <title>Whole genome sequencing of Bhargavaea cecembensis T14.</title>
        <authorList>
            <person name="Hong K.W."/>
        </authorList>
    </citation>
    <scope>NUCLEOTIDE SEQUENCE [LARGE SCALE GENOMIC DNA]</scope>
    <source>
        <strain evidence="2">M19</strain>
    </source>
</reference>
<dbReference type="AlphaFoldDB" id="A0A0J5TKL5"/>
<keyword evidence="1" id="KW-0808">Transferase</keyword>
<keyword evidence="1" id="KW-0489">Methyltransferase</keyword>
<dbReference type="PANTHER" id="PTHR38451:SF1">
    <property type="entry name" value="TRNA (ADENINE(22)-N(1))-METHYLTRANSFERASE"/>
    <property type="match status" value="1"/>
</dbReference>
<dbReference type="Proteomes" id="UP000076510">
    <property type="component" value="Unassembled WGS sequence"/>
</dbReference>
<organism evidence="1 2">
    <name type="scientific">Rossellomorea marisflavi</name>
    <dbReference type="NCBI Taxonomy" id="189381"/>
    <lineage>
        <taxon>Bacteria</taxon>
        <taxon>Bacillati</taxon>
        <taxon>Bacillota</taxon>
        <taxon>Bacilli</taxon>
        <taxon>Bacillales</taxon>
        <taxon>Bacillaceae</taxon>
        <taxon>Rossellomorea</taxon>
    </lineage>
</organism>
<dbReference type="PANTHER" id="PTHR38451">
    <property type="entry name" value="TRNA (ADENINE(22)-N(1))-METHYLTRANSFERASE"/>
    <property type="match status" value="1"/>
</dbReference>
<dbReference type="InterPro" id="IPR029063">
    <property type="entry name" value="SAM-dependent_MTases_sf"/>
</dbReference>
<sequence length="236" mass="25917">MNSEKLSKRLETVVSYIPKNSTIADIGSDHAYLPCYAVQAGIAASAIAGEVVKGPFESALKQVKLNALENQVDVRLGDGLDVLRPGEVDCITIAGMGGTLIASILEKGKDKVENARLILQPNVSAVSIRVWLMDNGWSLTNEEILEEDGKIYEVLVAEKGNPEAGYSSEDKEAQLLMGPILSQEGNAPFRKKWTQELTQWKAILKNMEQAEETPALEERRNDLLGKIKLVEEVLNR</sequence>
<gene>
    <name evidence="1" type="ORF">AV649_06530</name>
</gene>
<dbReference type="Gene3D" id="3.40.50.150">
    <property type="entry name" value="Vaccinia Virus protein VP39"/>
    <property type="match status" value="1"/>
</dbReference>
<dbReference type="RefSeq" id="WP_048006413.1">
    <property type="nucleotide sequence ID" value="NZ_CP047095.1"/>
</dbReference>
<dbReference type="InterPro" id="IPR006901">
    <property type="entry name" value="TrmK"/>
</dbReference>
<dbReference type="EMBL" id="LQQY01000034">
    <property type="protein sequence ID" value="KZE45953.1"/>
    <property type="molecule type" value="Genomic_DNA"/>
</dbReference>
<name>A0A0J5TKL5_9BACI</name>
<evidence type="ECO:0000313" key="1">
    <source>
        <dbReference type="EMBL" id="KZE45953.1"/>
    </source>
</evidence>
<protein>
    <submittedName>
        <fullName evidence="1">SAM-dependent methyltransferase</fullName>
    </submittedName>
</protein>
<dbReference type="Pfam" id="PF04816">
    <property type="entry name" value="TrmK"/>
    <property type="match status" value="1"/>
</dbReference>
<evidence type="ECO:0000313" key="2">
    <source>
        <dbReference type="Proteomes" id="UP000076510"/>
    </source>
</evidence>
<dbReference type="PATRIC" id="fig|189381.10.peg.3121"/>
<comment type="caution">
    <text evidence="1">The sequence shown here is derived from an EMBL/GenBank/DDBJ whole genome shotgun (WGS) entry which is preliminary data.</text>
</comment>
<proteinExistence type="predicted"/>
<dbReference type="GO" id="GO:0160105">
    <property type="term" value="F:tRNA (adenine(22)-N1)-methyltransferase activity"/>
    <property type="evidence" value="ECO:0007669"/>
    <property type="project" value="InterPro"/>
</dbReference>